<keyword evidence="2" id="KW-1185">Reference proteome</keyword>
<gene>
    <name evidence="1" type="ORF">B0H17DRAFT_1110359</name>
</gene>
<reference evidence="1" key="1">
    <citation type="submission" date="2023-03" db="EMBL/GenBank/DDBJ databases">
        <title>Massive genome expansion in bonnet fungi (Mycena s.s.) driven by repeated elements and novel gene families across ecological guilds.</title>
        <authorList>
            <consortium name="Lawrence Berkeley National Laboratory"/>
            <person name="Harder C.B."/>
            <person name="Miyauchi S."/>
            <person name="Viragh M."/>
            <person name="Kuo A."/>
            <person name="Thoen E."/>
            <person name="Andreopoulos B."/>
            <person name="Lu D."/>
            <person name="Skrede I."/>
            <person name="Drula E."/>
            <person name="Henrissat B."/>
            <person name="Morin E."/>
            <person name="Kohler A."/>
            <person name="Barry K."/>
            <person name="LaButti K."/>
            <person name="Morin E."/>
            <person name="Salamov A."/>
            <person name="Lipzen A."/>
            <person name="Mereny Z."/>
            <person name="Hegedus B."/>
            <person name="Baldrian P."/>
            <person name="Stursova M."/>
            <person name="Weitz H."/>
            <person name="Taylor A."/>
            <person name="Grigoriev I.V."/>
            <person name="Nagy L.G."/>
            <person name="Martin F."/>
            <person name="Kauserud H."/>
        </authorList>
    </citation>
    <scope>NUCLEOTIDE SEQUENCE</scope>
    <source>
        <strain evidence="1">CBHHK067</strain>
    </source>
</reference>
<evidence type="ECO:0000313" key="2">
    <source>
        <dbReference type="Proteomes" id="UP001221757"/>
    </source>
</evidence>
<protein>
    <submittedName>
        <fullName evidence="1">Uncharacterized protein</fullName>
    </submittedName>
</protein>
<proteinExistence type="predicted"/>
<sequence length="83" mass="9016">MTLLRIAPSGILLDTVLRVLSANFSALRAVWRPSGRGGGVWGASAICWSVICVVSASWEPRVTRALPNEKRRKKVAMPQSKAL</sequence>
<dbReference type="EMBL" id="JARKIE010000565">
    <property type="protein sequence ID" value="KAJ7627888.1"/>
    <property type="molecule type" value="Genomic_DNA"/>
</dbReference>
<accession>A0AAD7FJP0</accession>
<evidence type="ECO:0000313" key="1">
    <source>
        <dbReference type="EMBL" id="KAJ7627888.1"/>
    </source>
</evidence>
<dbReference type="AlphaFoldDB" id="A0AAD7FJP0"/>
<name>A0AAD7FJP0_MYCRO</name>
<organism evidence="1 2">
    <name type="scientific">Mycena rosella</name>
    <name type="common">Pink bonnet</name>
    <name type="synonym">Agaricus rosellus</name>
    <dbReference type="NCBI Taxonomy" id="1033263"/>
    <lineage>
        <taxon>Eukaryota</taxon>
        <taxon>Fungi</taxon>
        <taxon>Dikarya</taxon>
        <taxon>Basidiomycota</taxon>
        <taxon>Agaricomycotina</taxon>
        <taxon>Agaricomycetes</taxon>
        <taxon>Agaricomycetidae</taxon>
        <taxon>Agaricales</taxon>
        <taxon>Marasmiineae</taxon>
        <taxon>Mycenaceae</taxon>
        <taxon>Mycena</taxon>
    </lineage>
</organism>
<comment type="caution">
    <text evidence="1">The sequence shown here is derived from an EMBL/GenBank/DDBJ whole genome shotgun (WGS) entry which is preliminary data.</text>
</comment>
<dbReference type="Proteomes" id="UP001221757">
    <property type="component" value="Unassembled WGS sequence"/>
</dbReference>